<organism evidence="2 3">
    <name type="scientific">Paracidovorax wautersii</name>
    <dbReference type="NCBI Taxonomy" id="1177982"/>
    <lineage>
        <taxon>Bacteria</taxon>
        <taxon>Pseudomonadati</taxon>
        <taxon>Pseudomonadota</taxon>
        <taxon>Betaproteobacteria</taxon>
        <taxon>Burkholderiales</taxon>
        <taxon>Comamonadaceae</taxon>
        <taxon>Paracidovorax</taxon>
    </lineage>
</organism>
<dbReference type="EMBL" id="FONX01000015">
    <property type="protein sequence ID" value="SFF16745.1"/>
    <property type="molecule type" value="Genomic_DNA"/>
</dbReference>
<dbReference type="Proteomes" id="UP000199119">
    <property type="component" value="Unassembled WGS sequence"/>
</dbReference>
<dbReference type="InterPro" id="IPR052746">
    <property type="entry name" value="MlaB_ABC_Transporter"/>
</dbReference>
<protein>
    <submittedName>
        <fullName evidence="2">Anti-anti-sigma factor</fullName>
    </submittedName>
</protein>
<dbReference type="Gene3D" id="3.30.750.24">
    <property type="entry name" value="STAS domain"/>
    <property type="match status" value="1"/>
</dbReference>
<keyword evidence="3" id="KW-1185">Reference proteome</keyword>
<proteinExistence type="predicted"/>
<dbReference type="CDD" id="cd07043">
    <property type="entry name" value="STAS_anti-anti-sigma_factors"/>
    <property type="match status" value="1"/>
</dbReference>
<dbReference type="SUPFAM" id="SSF52091">
    <property type="entry name" value="SpoIIaa-like"/>
    <property type="match status" value="1"/>
</dbReference>
<evidence type="ECO:0000259" key="1">
    <source>
        <dbReference type="PROSITE" id="PS50801"/>
    </source>
</evidence>
<sequence length="108" mass="11201">MSGAVTLLPLDGELNIYRAAELRLVLLAAISDSPAGLDIDLSGVSEIDSAGVQLLLAARRDLQARGVPLRLVEPSAEVRQLFDLFDLSGEHLAGASQPAALALDGATP</sequence>
<dbReference type="InterPro" id="IPR036513">
    <property type="entry name" value="STAS_dom_sf"/>
</dbReference>
<dbReference type="PANTHER" id="PTHR35849:SF2">
    <property type="entry name" value="BLR2341 PROTEIN"/>
    <property type="match status" value="1"/>
</dbReference>
<dbReference type="Pfam" id="PF13466">
    <property type="entry name" value="STAS_2"/>
    <property type="match status" value="1"/>
</dbReference>
<reference evidence="3" key="1">
    <citation type="submission" date="2016-10" db="EMBL/GenBank/DDBJ databases">
        <authorList>
            <person name="Varghese N."/>
            <person name="Submissions S."/>
        </authorList>
    </citation>
    <scope>NUCLEOTIDE SEQUENCE [LARGE SCALE GENOMIC DNA]</scope>
    <source>
        <strain evidence="3">DSM 27981</strain>
    </source>
</reference>
<evidence type="ECO:0000313" key="2">
    <source>
        <dbReference type="EMBL" id="SFF16745.1"/>
    </source>
</evidence>
<accession>A0A1I2GGL7</accession>
<dbReference type="PANTHER" id="PTHR35849">
    <property type="entry name" value="BLR2341 PROTEIN"/>
    <property type="match status" value="1"/>
</dbReference>
<dbReference type="STRING" id="1177982.SAMN04489711_1159"/>
<dbReference type="InterPro" id="IPR002645">
    <property type="entry name" value="STAS_dom"/>
</dbReference>
<feature type="domain" description="STAS" evidence="1">
    <location>
        <begin position="1"/>
        <end position="108"/>
    </location>
</feature>
<gene>
    <name evidence="2" type="ORF">SAMN04489711_1159</name>
</gene>
<dbReference type="RefSeq" id="WP_092940870.1">
    <property type="nucleotide sequence ID" value="NZ_FONX01000015.1"/>
</dbReference>
<dbReference type="InterPro" id="IPR058548">
    <property type="entry name" value="MlaB-like_STAS"/>
</dbReference>
<dbReference type="PROSITE" id="PS50801">
    <property type="entry name" value="STAS"/>
    <property type="match status" value="1"/>
</dbReference>
<name>A0A1I2GGL7_9BURK</name>
<dbReference type="OrthoDB" id="8527158at2"/>
<evidence type="ECO:0000313" key="3">
    <source>
        <dbReference type="Proteomes" id="UP000199119"/>
    </source>
</evidence>
<dbReference type="AlphaFoldDB" id="A0A1I2GGL7"/>